<dbReference type="Pfam" id="PF08534">
    <property type="entry name" value="Redoxin"/>
    <property type="match status" value="1"/>
</dbReference>
<comment type="subcellular location">
    <subcellularLocation>
        <location evidence="1">Cell inner membrane</location>
        <topology evidence="1">Single-pass membrane protein</topology>
        <orientation evidence="1">Periplasmic side</orientation>
    </subcellularLocation>
</comment>
<evidence type="ECO:0000313" key="8">
    <source>
        <dbReference type="Proteomes" id="UP000613768"/>
    </source>
</evidence>
<dbReference type="NCBIfam" id="TIGR00385">
    <property type="entry name" value="dsbE"/>
    <property type="match status" value="1"/>
</dbReference>
<keyword evidence="3" id="KW-0201">Cytochrome c-type biogenesis</keyword>
<dbReference type="GO" id="GO:0030288">
    <property type="term" value="C:outer membrane-bounded periplasmic space"/>
    <property type="evidence" value="ECO:0007669"/>
    <property type="project" value="InterPro"/>
</dbReference>
<keyword evidence="8" id="KW-1185">Reference proteome</keyword>
<sequence length="178" mass="19832">MIQRWLPLLAFLALAVLLYAGVRLSGEGDQSVIPSPLIGKPAPSFDLPDYRDVSRTISNADLAGQPYLLNVWASWCPACRLEHPIITEIARRGLVRVVGYNYKDEPAEAQRWLQQFGDPYDLIIVDADGRSAIDWGIYGAPETFLVDANGQVIFKHVGPVTWDVVTQELMPRLSKETP</sequence>
<dbReference type="InterPro" id="IPR050553">
    <property type="entry name" value="Thioredoxin_ResA/DsbE_sf"/>
</dbReference>
<dbReference type="GO" id="GO:0017004">
    <property type="term" value="P:cytochrome complex assembly"/>
    <property type="evidence" value="ECO:0007669"/>
    <property type="project" value="UniProtKB-KW"/>
</dbReference>
<dbReference type="PANTHER" id="PTHR42852">
    <property type="entry name" value="THIOL:DISULFIDE INTERCHANGE PROTEIN DSBE"/>
    <property type="match status" value="1"/>
</dbReference>
<accession>A0AAW3ZJC9</accession>
<comment type="similarity">
    <text evidence="2">Belongs to the thioredoxin family. DsbE subfamily.</text>
</comment>
<protein>
    <submittedName>
        <fullName evidence="7">DsbE family thiol:disulfide interchange protein</fullName>
    </submittedName>
</protein>
<dbReference type="PROSITE" id="PS51352">
    <property type="entry name" value="THIOREDOXIN_2"/>
    <property type="match status" value="1"/>
</dbReference>
<evidence type="ECO:0000256" key="5">
    <source>
        <dbReference type="ARBA" id="ARBA00023284"/>
    </source>
</evidence>
<dbReference type="InterPro" id="IPR013766">
    <property type="entry name" value="Thioredoxin_domain"/>
</dbReference>
<evidence type="ECO:0000256" key="2">
    <source>
        <dbReference type="ARBA" id="ARBA00007758"/>
    </source>
</evidence>
<dbReference type="InterPro" id="IPR004799">
    <property type="entry name" value="Periplasmic_diS_OxRdtase_DsbE"/>
</dbReference>
<dbReference type="InterPro" id="IPR017937">
    <property type="entry name" value="Thioredoxin_CS"/>
</dbReference>
<feature type="domain" description="Thioredoxin" evidence="6">
    <location>
        <begin position="36"/>
        <end position="175"/>
    </location>
</feature>
<organism evidence="7 8">
    <name type="scientific">Pseudomarimonas arenosa</name>
    <dbReference type="NCBI Taxonomy" id="2774145"/>
    <lineage>
        <taxon>Bacteria</taxon>
        <taxon>Pseudomonadati</taxon>
        <taxon>Pseudomonadota</taxon>
        <taxon>Gammaproteobacteria</taxon>
        <taxon>Lysobacterales</taxon>
        <taxon>Lysobacteraceae</taxon>
        <taxon>Pseudomarimonas</taxon>
    </lineage>
</organism>
<evidence type="ECO:0000256" key="4">
    <source>
        <dbReference type="ARBA" id="ARBA00023157"/>
    </source>
</evidence>
<dbReference type="CDD" id="cd03010">
    <property type="entry name" value="TlpA_like_DsbE"/>
    <property type="match status" value="1"/>
</dbReference>
<dbReference type="PROSITE" id="PS00194">
    <property type="entry name" value="THIOREDOXIN_1"/>
    <property type="match status" value="1"/>
</dbReference>
<keyword evidence="4" id="KW-1015">Disulfide bond</keyword>
<evidence type="ECO:0000256" key="3">
    <source>
        <dbReference type="ARBA" id="ARBA00022748"/>
    </source>
</evidence>
<dbReference type="AlphaFoldDB" id="A0AAW3ZJC9"/>
<comment type="caution">
    <text evidence="7">The sequence shown here is derived from an EMBL/GenBank/DDBJ whole genome shotgun (WGS) entry which is preliminary data.</text>
</comment>
<dbReference type="SUPFAM" id="SSF52833">
    <property type="entry name" value="Thioredoxin-like"/>
    <property type="match status" value="1"/>
</dbReference>
<dbReference type="GO" id="GO:0015036">
    <property type="term" value="F:disulfide oxidoreductase activity"/>
    <property type="evidence" value="ECO:0007669"/>
    <property type="project" value="InterPro"/>
</dbReference>
<proteinExistence type="inferred from homology"/>
<evidence type="ECO:0000313" key="7">
    <source>
        <dbReference type="EMBL" id="MBD8525324.1"/>
    </source>
</evidence>
<dbReference type="GO" id="GO:0005886">
    <property type="term" value="C:plasma membrane"/>
    <property type="evidence" value="ECO:0007669"/>
    <property type="project" value="UniProtKB-SubCell"/>
</dbReference>
<dbReference type="InterPro" id="IPR013740">
    <property type="entry name" value="Redoxin"/>
</dbReference>
<dbReference type="Proteomes" id="UP000613768">
    <property type="component" value="Unassembled WGS sequence"/>
</dbReference>
<dbReference type="InterPro" id="IPR036249">
    <property type="entry name" value="Thioredoxin-like_sf"/>
</dbReference>
<gene>
    <name evidence="7" type="ORF">IFO71_06170</name>
</gene>
<name>A0AAW3ZJC9_9GAMM</name>
<keyword evidence="5" id="KW-0676">Redox-active center</keyword>
<dbReference type="PANTHER" id="PTHR42852:SF6">
    <property type="entry name" value="THIOL:DISULFIDE INTERCHANGE PROTEIN DSBE"/>
    <property type="match status" value="1"/>
</dbReference>
<evidence type="ECO:0000259" key="6">
    <source>
        <dbReference type="PROSITE" id="PS51352"/>
    </source>
</evidence>
<dbReference type="EMBL" id="JACYTR010000008">
    <property type="protein sequence ID" value="MBD8525324.1"/>
    <property type="molecule type" value="Genomic_DNA"/>
</dbReference>
<dbReference type="Gene3D" id="3.40.30.10">
    <property type="entry name" value="Glutaredoxin"/>
    <property type="match status" value="1"/>
</dbReference>
<dbReference type="RefSeq" id="WP_192028667.1">
    <property type="nucleotide sequence ID" value="NZ_JACYTR010000008.1"/>
</dbReference>
<reference evidence="7 8" key="1">
    <citation type="submission" date="2020-09" db="EMBL/GenBank/DDBJ databases">
        <title>Pseudoxanthomonas sp. CAU 1598 isolated from sand of Yaerae Beach.</title>
        <authorList>
            <person name="Kim W."/>
        </authorList>
    </citation>
    <scope>NUCLEOTIDE SEQUENCE [LARGE SCALE GENOMIC DNA]</scope>
    <source>
        <strain evidence="7 8">CAU 1598</strain>
    </source>
</reference>
<evidence type="ECO:0000256" key="1">
    <source>
        <dbReference type="ARBA" id="ARBA00004383"/>
    </source>
</evidence>